<dbReference type="EMBL" id="UINC01038780">
    <property type="protein sequence ID" value="SVB36271.1"/>
    <property type="molecule type" value="Genomic_DNA"/>
</dbReference>
<reference evidence="2" key="1">
    <citation type="submission" date="2018-05" db="EMBL/GenBank/DDBJ databases">
        <authorList>
            <person name="Lanie J.A."/>
            <person name="Ng W.-L."/>
            <person name="Kazmierczak K.M."/>
            <person name="Andrzejewski T.M."/>
            <person name="Davidsen T.M."/>
            <person name="Wayne K.J."/>
            <person name="Tettelin H."/>
            <person name="Glass J.I."/>
            <person name="Rusch D."/>
            <person name="Podicherti R."/>
            <person name="Tsui H.-C.T."/>
            <person name="Winkler M.E."/>
        </authorList>
    </citation>
    <scope>NUCLEOTIDE SEQUENCE</scope>
</reference>
<proteinExistence type="predicted"/>
<gene>
    <name evidence="2" type="ORF">METZ01_LOCUS189125</name>
</gene>
<dbReference type="SUPFAM" id="SSF56091">
    <property type="entry name" value="DNA ligase/mRNA capping enzyme, catalytic domain"/>
    <property type="match status" value="1"/>
</dbReference>
<organism evidence="2">
    <name type="scientific">marine metagenome</name>
    <dbReference type="NCBI Taxonomy" id="408172"/>
    <lineage>
        <taxon>unclassified sequences</taxon>
        <taxon>metagenomes</taxon>
        <taxon>ecological metagenomes</taxon>
    </lineage>
</organism>
<dbReference type="GO" id="GO:0003911">
    <property type="term" value="F:DNA ligase (NAD+) activity"/>
    <property type="evidence" value="ECO:0007669"/>
    <property type="project" value="InterPro"/>
</dbReference>
<dbReference type="InterPro" id="IPR013839">
    <property type="entry name" value="DNAligase_adenylation"/>
</dbReference>
<dbReference type="Pfam" id="PF01653">
    <property type="entry name" value="DNA_ligase_aden"/>
    <property type="match status" value="1"/>
</dbReference>
<feature type="domain" description="NAD-dependent DNA ligase adenylation" evidence="1">
    <location>
        <begin position="70"/>
        <end position="144"/>
    </location>
</feature>
<name>A0A382DF14_9ZZZZ</name>
<evidence type="ECO:0000313" key="2">
    <source>
        <dbReference type="EMBL" id="SVB36271.1"/>
    </source>
</evidence>
<feature type="non-terminal residue" evidence="2">
    <location>
        <position position="240"/>
    </location>
</feature>
<evidence type="ECO:0000259" key="1">
    <source>
        <dbReference type="Pfam" id="PF01653"/>
    </source>
</evidence>
<dbReference type="AlphaFoldDB" id="A0A382DF14"/>
<accession>A0A382DF14</accession>
<dbReference type="Gene3D" id="3.30.470.30">
    <property type="entry name" value="DNA ligase/mRNA capping enzyme"/>
    <property type="match status" value="1"/>
</dbReference>
<protein>
    <recommendedName>
        <fullName evidence="1">NAD-dependent DNA ligase adenylation domain-containing protein</fullName>
    </recommendedName>
</protein>
<sequence>MVTHKDPKFLNIPQLVAFLEKAALAYRQGSPLIDDHTYDHVYLAELQRRDPDHPFLHQVDIEPGFGSGRLKHPESMLSTDKSYSIKETQKWVDRIIKEAKKINIEELEISVIVTAKLDGLAAMHREDGLLVTRGDGTYGNDITSAFSKGVVDSGNGILGVGELVMTTDYFETHLKSLGYAHPRNICVGVVNSDEVNEDFLPALQDGVVRFVPYSTLNRWEGSFTELVENHDAIQQQIKAS</sequence>